<evidence type="ECO:0000256" key="1">
    <source>
        <dbReference type="SAM" id="Phobius"/>
    </source>
</evidence>
<reference evidence="2 3" key="1">
    <citation type="submission" date="2018-03" db="EMBL/GenBank/DDBJ databases">
        <title>Genome sequence of Clostridium vincentii DSM 10228.</title>
        <authorList>
            <person name="Poehlein A."/>
            <person name="Daniel R."/>
        </authorList>
    </citation>
    <scope>NUCLEOTIDE SEQUENCE [LARGE SCALE GENOMIC DNA]</scope>
    <source>
        <strain evidence="2 3">DSM 10228</strain>
    </source>
</reference>
<feature type="transmembrane region" description="Helical" evidence="1">
    <location>
        <begin position="36"/>
        <end position="56"/>
    </location>
</feature>
<accession>A0A2T0BBB1</accession>
<protein>
    <submittedName>
        <fullName evidence="2">Uncharacterized protein</fullName>
    </submittedName>
</protein>
<organism evidence="2 3">
    <name type="scientific">Clostridium vincentii</name>
    <dbReference type="NCBI Taxonomy" id="52704"/>
    <lineage>
        <taxon>Bacteria</taxon>
        <taxon>Bacillati</taxon>
        <taxon>Bacillota</taxon>
        <taxon>Clostridia</taxon>
        <taxon>Eubacteriales</taxon>
        <taxon>Clostridiaceae</taxon>
        <taxon>Clostridium</taxon>
    </lineage>
</organism>
<keyword evidence="1" id="KW-0812">Transmembrane</keyword>
<dbReference type="RefSeq" id="WP_106060604.1">
    <property type="nucleotide sequence ID" value="NZ_PVXQ01000034.1"/>
</dbReference>
<evidence type="ECO:0000313" key="3">
    <source>
        <dbReference type="Proteomes" id="UP000239471"/>
    </source>
</evidence>
<dbReference type="Proteomes" id="UP000239471">
    <property type="component" value="Unassembled WGS sequence"/>
</dbReference>
<gene>
    <name evidence="2" type="ORF">CLVI_26840</name>
</gene>
<dbReference type="AlphaFoldDB" id="A0A2T0BBB1"/>
<dbReference type="EMBL" id="PVXQ01000034">
    <property type="protein sequence ID" value="PRR81180.1"/>
    <property type="molecule type" value="Genomic_DNA"/>
</dbReference>
<proteinExistence type="predicted"/>
<name>A0A2T0BBB1_9CLOT</name>
<sequence>MMWIYTLINFITVPLFAVFLPYIFNQIIKTSTIQYSYIGASTAIGFLIGAAILSLMPEKDKSNLYIRVSMIAFCTLVLSMYIVFKGYESSFILKNGFVIS</sequence>
<dbReference type="OrthoDB" id="9763297at2"/>
<keyword evidence="1" id="KW-1133">Transmembrane helix</keyword>
<keyword evidence="3" id="KW-1185">Reference proteome</keyword>
<feature type="transmembrane region" description="Helical" evidence="1">
    <location>
        <begin position="62"/>
        <end position="84"/>
    </location>
</feature>
<evidence type="ECO:0000313" key="2">
    <source>
        <dbReference type="EMBL" id="PRR81180.1"/>
    </source>
</evidence>
<comment type="caution">
    <text evidence="2">The sequence shown here is derived from an EMBL/GenBank/DDBJ whole genome shotgun (WGS) entry which is preliminary data.</text>
</comment>
<keyword evidence="1" id="KW-0472">Membrane</keyword>
<feature type="transmembrane region" description="Helical" evidence="1">
    <location>
        <begin position="6"/>
        <end position="24"/>
    </location>
</feature>